<feature type="compositionally biased region" description="Polar residues" evidence="2">
    <location>
        <begin position="856"/>
        <end position="879"/>
    </location>
</feature>
<dbReference type="Gene3D" id="1.10.555.10">
    <property type="entry name" value="Rho GTPase activation protein"/>
    <property type="match status" value="1"/>
</dbReference>
<dbReference type="AlphaFoldDB" id="A0A316VN83"/>
<evidence type="ECO:0000313" key="5">
    <source>
        <dbReference type="Proteomes" id="UP000245771"/>
    </source>
</evidence>
<dbReference type="Pfam" id="PF00620">
    <property type="entry name" value="RhoGAP"/>
    <property type="match status" value="1"/>
</dbReference>
<dbReference type="InterPro" id="IPR008936">
    <property type="entry name" value="Rho_GTPase_activation_prot"/>
</dbReference>
<dbReference type="Gene3D" id="1.20.1270.60">
    <property type="entry name" value="Arfaptin homology (AH) domain/BAR domain"/>
    <property type="match status" value="1"/>
</dbReference>
<proteinExistence type="predicted"/>
<feature type="region of interest" description="Disordered" evidence="2">
    <location>
        <begin position="844"/>
        <end position="879"/>
    </location>
</feature>
<accession>A0A316VN83</accession>
<feature type="compositionally biased region" description="Basic and acidic residues" evidence="2">
    <location>
        <begin position="934"/>
        <end position="945"/>
    </location>
</feature>
<dbReference type="InterPro" id="IPR027267">
    <property type="entry name" value="AH/BAR_dom_sf"/>
</dbReference>
<feature type="region of interest" description="Disordered" evidence="2">
    <location>
        <begin position="22"/>
        <end position="41"/>
    </location>
</feature>
<dbReference type="PANTHER" id="PTHR15228">
    <property type="entry name" value="SPERMATHECAL PHYSIOLOGY VARIANT"/>
    <property type="match status" value="1"/>
</dbReference>
<dbReference type="RefSeq" id="XP_025357863.1">
    <property type="nucleotide sequence ID" value="XM_025498272.1"/>
</dbReference>
<dbReference type="GO" id="GO:0005096">
    <property type="term" value="F:GTPase activator activity"/>
    <property type="evidence" value="ECO:0007669"/>
    <property type="project" value="UniProtKB-KW"/>
</dbReference>
<dbReference type="SUPFAM" id="SSF48350">
    <property type="entry name" value="GTPase activation domain, GAP"/>
    <property type="match status" value="1"/>
</dbReference>
<dbReference type="SUPFAM" id="SSF103657">
    <property type="entry name" value="BAR/IMD domain-like"/>
    <property type="match status" value="1"/>
</dbReference>
<evidence type="ECO:0000256" key="1">
    <source>
        <dbReference type="ARBA" id="ARBA00022468"/>
    </source>
</evidence>
<dbReference type="STRING" id="1280837.A0A316VN83"/>
<dbReference type="Proteomes" id="UP000245771">
    <property type="component" value="Unassembled WGS sequence"/>
</dbReference>
<feature type="region of interest" description="Disordered" evidence="2">
    <location>
        <begin position="359"/>
        <end position="392"/>
    </location>
</feature>
<evidence type="ECO:0000313" key="4">
    <source>
        <dbReference type="EMBL" id="PWN37561.1"/>
    </source>
</evidence>
<keyword evidence="5" id="KW-1185">Reference proteome</keyword>
<dbReference type="PROSITE" id="PS50238">
    <property type="entry name" value="RHOGAP"/>
    <property type="match status" value="1"/>
</dbReference>
<gene>
    <name evidence="4" type="ORF">FA14DRAFT_159561</name>
</gene>
<evidence type="ECO:0000259" key="3">
    <source>
        <dbReference type="PROSITE" id="PS50238"/>
    </source>
</evidence>
<dbReference type="EMBL" id="KZ819602">
    <property type="protein sequence ID" value="PWN37561.1"/>
    <property type="molecule type" value="Genomic_DNA"/>
</dbReference>
<keyword evidence="1" id="KW-0343">GTPase activation</keyword>
<dbReference type="PANTHER" id="PTHR15228:SF25">
    <property type="entry name" value="F-BAR DOMAIN-CONTAINING PROTEIN"/>
    <property type="match status" value="1"/>
</dbReference>
<evidence type="ECO:0000256" key="2">
    <source>
        <dbReference type="SAM" id="MobiDB-lite"/>
    </source>
</evidence>
<organism evidence="4 5">
    <name type="scientific">Meira miltonrushii</name>
    <dbReference type="NCBI Taxonomy" id="1280837"/>
    <lineage>
        <taxon>Eukaryota</taxon>
        <taxon>Fungi</taxon>
        <taxon>Dikarya</taxon>
        <taxon>Basidiomycota</taxon>
        <taxon>Ustilaginomycotina</taxon>
        <taxon>Exobasidiomycetes</taxon>
        <taxon>Exobasidiales</taxon>
        <taxon>Brachybasidiaceae</taxon>
        <taxon>Meira</taxon>
    </lineage>
</organism>
<reference evidence="4 5" key="1">
    <citation type="journal article" date="2018" name="Mol. Biol. Evol.">
        <title>Broad Genomic Sampling Reveals a Smut Pathogenic Ancestry of the Fungal Clade Ustilaginomycotina.</title>
        <authorList>
            <person name="Kijpornyongpan T."/>
            <person name="Mondo S.J."/>
            <person name="Barry K."/>
            <person name="Sandor L."/>
            <person name="Lee J."/>
            <person name="Lipzen A."/>
            <person name="Pangilinan J."/>
            <person name="LaButti K."/>
            <person name="Hainaut M."/>
            <person name="Henrissat B."/>
            <person name="Grigoriev I.V."/>
            <person name="Spatafora J.W."/>
            <person name="Aime M.C."/>
        </authorList>
    </citation>
    <scope>NUCLEOTIDE SEQUENCE [LARGE SCALE GENOMIC DNA]</scope>
    <source>
        <strain evidence="4 5">MCA 3882</strain>
    </source>
</reference>
<feature type="region of interest" description="Disordered" evidence="2">
    <location>
        <begin position="897"/>
        <end position="945"/>
    </location>
</feature>
<dbReference type="OrthoDB" id="79452at2759"/>
<dbReference type="GO" id="GO:0007165">
    <property type="term" value="P:signal transduction"/>
    <property type="evidence" value="ECO:0007669"/>
    <property type="project" value="InterPro"/>
</dbReference>
<dbReference type="InterPro" id="IPR051025">
    <property type="entry name" value="RhoGAP"/>
</dbReference>
<protein>
    <submittedName>
        <fullName evidence="4">RhoGAP-domain-containing protein</fullName>
    </submittedName>
</protein>
<feature type="region of interest" description="Disordered" evidence="2">
    <location>
        <begin position="225"/>
        <end position="322"/>
    </location>
</feature>
<feature type="domain" description="Rho-GAP" evidence="3">
    <location>
        <begin position="528"/>
        <end position="729"/>
    </location>
</feature>
<dbReference type="SMART" id="SM00324">
    <property type="entry name" value="RhoGAP"/>
    <property type="match status" value="1"/>
</dbReference>
<feature type="compositionally biased region" description="Polar residues" evidence="2">
    <location>
        <begin position="904"/>
        <end position="932"/>
    </location>
</feature>
<feature type="compositionally biased region" description="Polar residues" evidence="2">
    <location>
        <begin position="228"/>
        <end position="250"/>
    </location>
</feature>
<dbReference type="GeneID" id="37020053"/>
<sequence length="945" mass="104293">MDIVNSIGGSLVGHRQNSAAASTSLFQDSNTTSQSDSGPSRMTSYYVKTAGDVSSNVLEIFKSTLFEAESYLAMYEHRVKLEEEYIRGLKNMTEKSKDSIVKLDARIASCLSLDPGGADMPKARLAWKEIRENQLREIDARSHYVETIKQGVIAPLSVYSYAQERIRKRVKDDLKISMSAYDEMRQTTLPRAKKTYDKRCEEVEQIRLQQEAVEDQRLLLSQAAMQREGSQTSHAETSERTLSPAMSSGPSDPDEELSRIDLDQGSTHRRSSSLKGFVGRSKNSQKLSSEGDDPQNSQSSASAGVSPRMGGEANLSTSPMASEKKGHFFEALRSRETWDTARKEGPKKLNALLNRMREGASGNDKSEGGSMAFSPESNTGGLPSLGVSLGNGPGSIKSSQHLALKHVKAKREADEADKAYRKAVFDLETLRMRRQKTFMAAKSSVIEARQELYLTCQAVWMQAEKSIQSLANNQLSFSMHAENLLQGSLDRLGDELGKLEERIVLPEGEKVPYIHYQYGECRDLLFGVSLTDYAFNRAQQAPPHLGPPKAEAPLIVQKCIEYIEEKALDQPGIYRTSAKHSAIQNLAHALERDESRFAFDAAHEEATVVAGVLKQYLRQLPEPVLPMPWEDRVKYTHERQEQIQTGFASLKGRIRRLPPINQATLRAIIEHLAKVASHSDQNKMNASNLSIIFGPLLLSQAEHDATSIAAAMEEDRVTEDLILYADTIFDLSHAGAPIMPTLPPQTGGKVFDFDPVADQESFITSHSRSVSMLTSKDSDFNPLDKAEETAPEHVSIITTTEQSTDTVVPKLDVASPPDPVSPIQQGSLVNDQISFPTQVPRTAAGAYLPPQEPHLSASTSGNDWNDTKAPQESNEGNKKTMSQLINETYKFKPVIKTQPHSRENSAGNPNLLSTPIDNALSTPMTAVSSANASLEHDREHNENLN</sequence>
<name>A0A316VN83_9BASI</name>
<dbReference type="InterPro" id="IPR000198">
    <property type="entry name" value="RhoGAP_dom"/>
</dbReference>
<feature type="compositionally biased region" description="Polar residues" evidence="2">
    <location>
        <begin position="281"/>
        <end position="303"/>
    </location>
</feature>
<dbReference type="InParanoid" id="A0A316VN83"/>